<gene>
    <name evidence="2" type="ORF">NITFAB_1215</name>
</gene>
<organism evidence="2">
    <name type="scientific">Candidatus Nitrotoga fabula</name>
    <dbReference type="NCBI Taxonomy" id="2182327"/>
    <lineage>
        <taxon>Bacteria</taxon>
        <taxon>Pseudomonadati</taxon>
        <taxon>Pseudomonadota</taxon>
        <taxon>Betaproteobacteria</taxon>
        <taxon>Nitrosomonadales</taxon>
        <taxon>Gallionellaceae</taxon>
        <taxon>Candidatus Nitrotoga</taxon>
    </lineage>
</organism>
<reference evidence="2" key="1">
    <citation type="submission" date="2018-05" db="EMBL/GenBank/DDBJ databases">
        <authorList>
            <person name="Lanie J.A."/>
            <person name="Ng W.-L."/>
            <person name="Kazmierczak K.M."/>
            <person name="Andrzejewski T.M."/>
            <person name="Davidsen T.M."/>
            <person name="Wayne K.J."/>
            <person name="Tettelin H."/>
            <person name="Glass J.I."/>
            <person name="Rusch D."/>
            <person name="Podicherti R."/>
            <person name="Tsui H.-C.T."/>
            <person name="Winkler M.E."/>
        </authorList>
    </citation>
    <scope>NUCLEOTIDE SEQUENCE</scope>
    <source>
        <strain evidence="2">KNB</strain>
    </source>
</reference>
<evidence type="ECO:0000256" key="1">
    <source>
        <dbReference type="SAM" id="MobiDB-lite"/>
    </source>
</evidence>
<name>A0A2X0SL11_9PROT</name>
<protein>
    <submittedName>
        <fullName evidence="2">Uncharacterized protein</fullName>
    </submittedName>
</protein>
<feature type="compositionally biased region" description="Low complexity" evidence="1">
    <location>
        <begin position="144"/>
        <end position="158"/>
    </location>
</feature>
<dbReference type="EMBL" id="LS423452">
    <property type="protein sequence ID" value="SPS05625.1"/>
    <property type="molecule type" value="Genomic_DNA"/>
</dbReference>
<feature type="region of interest" description="Disordered" evidence="1">
    <location>
        <begin position="82"/>
        <end position="166"/>
    </location>
</feature>
<feature type="compositionally biased region" description="Basic and acidic residues" evidence="1">
    <location>
        <begin position="82"/>
        <end position="125"/>
    </location>
</feature>
<dbReference type="AlphaFoldDB" id="A0A2X0SL11"/>
<proteinExistence type="predicted"/>
<sequence length="178" mass="19599">MKQAEIDYNDALSKHPNNVELIHIRWEQLQTAIASETDAKKFWMKADSELTTAKNDLKEVNSKLTAVELEINNNKFERDIVDSEIEEQRKDPKQAAADKAEGERVAAVNEEKKKQEAMGEADKTLKLAQKNTSEIEKLGDQAKTSASASASGTGSTTSISDRYGVNKDTVAALSQATQ</sequence>
<accession>A0A2X0SL11</accession>
<evidence type="ECO:0000313" key="2">
    <source>
        <dbReference type="EMBL" id="SPS05625.1"/>
    </source>
</evidence>